<dbReference type="STRING" id="56216.A0A1A6G100"/>
<organism evidence="15 16">
    <name type="scientific">Neotoma lepida</name>
    <name type="common">Desert woodrat</name>
    <dbReference type="NCBI Taxonomy" id="56216"/>
    <lineage>
        <taxon>Eukaryota</taxon>
        <taxon>Metazoa</taxon>
        <taxon>Chordata</taxon>
        <taxon>Craniata</taxon>
        <taxon>Vertebrata</taxon>
        <taxon>Euteleostomi</taxon>
        <taxon>Mammalia</taxon>
        <taxon>Eutheria</taxon>
        <taxon>Euarchontoglires</taxon>
        <taxon>Glires</taxon>
        <taxon>Rodentia</taxon>
        <taxon>Myomorpha</taxon>
        <taxon>Muroidea</taxon>
        <taxon>Cricetidae</taxon>
        <taxon>Neotominae</taxon>
        <taxon>Neotoma</taxon>
    </lineage>
</organism>
<evidence type="ECO:0000256" key="2">
    <source>
        <dbReference type="ARBA" id="ARBA00007242"/>
    </source>
</evidence>
<keyword evidence="10" id="KW-0325">Glycoprotein</keyword>
<evidence type="ECO:0000256" key="7">
    <source>
        <dbReference type="ARBA" id="ARBA00023040"/>
    </source>
</evidence>
<evidence type="ECO:0000256" key="6">
    <source>
        <dbReference type="ARBA" id="ARBA00022989"/>
    </source>
</evidence>
<dbReference type="SUPFAM" id="SSF53822">
    <property type="entry name" value="Periplasmic binding protein-like I"/>
    <property type="match status" value="1"/>
</dbReference>
<evidence type="ECO:0000256" key="3">
    <source>
        <dbReference type="ARBA" id="ARBA00022475"/>
    </source>
</evidence>
<evidence type="ECO:0000259" key="14">
    <source>
        <dbReference type="Pfam" id="PF07562"/>
    </source>
</evidence>
<evidence type="ECO:0000259" key="13">
    <source>
        <dbReference type="Pfam" id="PF01094"/>
    </source>
</evidence>
<dbReference type="Gene3D" id="3.40.50.2300">
    <property type="match status" value="2"/>
</dbReference>
<proteinExistence type="inferred from homology"/>
<dbReference type="Pfam" id="PF01094">
    <property type="entry name" value="ANF_receptor"/>
    <property type="match status" value="1"/>
</dbReference>
<comment type="similarity">
    <text evidence="2">Belongs to the G-protein coupled receptor 3 family.</text>
</comment>
<dbReference type="InterPro" id="IPR001828">
    <property type="entry name" value="ANF_lig-bd_rcpt"/>
</dbReference>
<protein>
    <recommendedName>
        <fullName evidence="17">Receptor ligand binding region domain-containing protein</fullName>
    </recommendedName>
</protein>
<dbReference type="PRINTS" id="PR00248">
    <property type="entry name" value="GPCRMGR"/>
</dbReference>
<dbReference type="InterPro" id="IPR000337">
    <property type="entry name" value="GPCR_3"/>
</dbReference>
<dbReference type="PANTHER" id="PTHR24061">
    <property type="entry name" value="CALCIUM-SENSING RECEPTOR-RELATED"/>
    <property type="match status" value="1"/>
</dbReference>
<keyword evidence="16" id="KW-1185">Reference proteome</keyword>
<dbReference type="InterPro" id="IPR000068">
    <property type="entry name" value="GPCR_3_Ca_sens_rcpt-rel"/>
</dbReference>
<comment type="caution">
    <text evidence="15">The sequence shown here is derived from an EMBL/GenBank/DDBJ whole genome shotgun (WGS) entry which is preliminary data.</text>
</comment>
<evidence type="ECO:0000313" key="16">
    <source>
        <dbReference type="Proteomes" id="UP000092124"/>
    </source>
</evidence>
<dbReference type="GO" id="GO:0005886">
    <property type="term" value="C:plasma membrane"/>
    <property type="evidence" value="ECO:0007669"/>
    <property type="project" value="UniProtKB-SubCell"/>
</dbReference>
<evidence type="ECO:0000256" key="8">
    <source>
        <dbReference type="ARBA" id="ARBA00023136"/>
    </source>
</evidence>
<dbReference type="InterPro" id="IPR028082">
    <property type="entry name" value="Peripla_BP_I"/>
</dbReference>
<dbReference type="InterPro" id="IPR011500">
    <property type="entry name" value="GPCR_3_9-Cys_dom"/>
</dbReference>
<keyword evidence="6 12" id="KW-1133">Transmembrane helix</keyword>
<feature type="domain" description="Receptor ligand binding region" evidence="13">
    <location>
        <begin position="1"/>
        <end position="374"/>
    </location>
</feature>
<dbReference type="Pfam" id="PF07562">
    <property type="entry name" value="NCD3G"/>
    <property type="match status" value="1"/>
</dbReference>
<name>A0A1A6G100_NEOLE</name>
<evidence type="ECO:0000313" key="15">
    <source>
        <dbReference type="EMBL" id="OBS59077.1"/>
    </source>
</evidence>
<evidence type="ECO:0008006" key="17">
    <source>
        <dbReference type="Google" id="ProtNLM"/>
    </source>
</evidence>
<dbReference type="FunFam" id="2.10.50.30:FF:000002">
    <property type="entry name" value="Vomeronasal 2 receptor, h1"/>
    <property type="match status" value="1"/>
</dbReference>
<dbReference type="FunFam" id="3.40.50.2300:FF:000024">
    <property type="entry name" value="Vomeronasal 2, receptor 73"/>
    <property type="match status" value="1"/>
</dbReference>
<evidence type="ECO:0000256" key="4">
    <source>
        <dbReference type="ARBA" id="ARBA00022692"/>
    </source>
</evidence>
<gene>
    <name evidence="15" type="ORF">A6R68_09798</name>
</gene>
<evidence type="ECO:0000256" key="5">
    <source>
        <dbReference type="ARBA" id="ARBA00022729"/>
    </source>
</evidence>
<dbReference type="CDD" id="cd06365">
    <property type="entry name" value="PBP1_pheromone_receptor"/>
    <property type="match status" value="1"/>
</dbReference>
<dbReference type="OrthoDB" id="5984008at2759"/>
<dbReference type="Proteomes" id="UP000092124">
    <property type="component" value="Unassembled WGS sequence"/>
</dbReference>
<comment type="subcellular location">
    <subcellularLocation>
        <location evidence="1">Cell membrane</location>
        <topology evidence="1">Multi-pass membrane protein</topology>
    </subcellularLocation>
</comment>
<keyword evidence="3" id="KW-1003">Cell membrane</keyword>
<keyword evidence="5" id="KW-0732">Signal</keyword>
<accession>A0A1A6G100</accession>
<keyword evidence="7" id="KW-0297">G-protein coupled receptor</keyword>
<dbReference type="GO" id="GO:0004930">
    <property type="term" value="F:G protein-coupled receptor activity"/>
    <property type="evidence" value="ECO:0007669"/>
    <property type="project" value="UniProtKB-KW"/>
</dbReference>
<keyword evidence="9" id="KW-0675">Receptor</keyword>
<dbReference type="PRINTS" id="PR01535">
    <property type="entry name" value="VOMERONASL2R"/>
</dbReference>
<dbReference type="InterPro" id="IPR038550">
    <property type="entry name" value="GPCR_3_9-Cys_sf"/>
</dbReference>
<keyword evidence="11" id="KW-0807">Transducer</keyword>
<feature type="domain" description="GPCR family 3 nine cysteines" evidence="14">
    <location>
        <begin position="420"/>
        <end position="472"/>
    </location>
</feature>
<feature type="transmembrane region" description="Helical" evidence="12">
    <location>
        <begin position="148"/>
        <end position="165"/>
    </location>
</feature>
<feature type="transmembrane region" description="Helical" evidence="12">
    <location>
        <begin position="105"/>
        <end position="127"/>
    </location>
</feature>
<dbReference type="InterPro" id="IPR004073">
    <property type="entry name" value="GPCR_3_vmron_rcpt_2"/>
</dbReference>
<dbReference type="Gene3D" id="2.10.50.30">
    <property type="entry name" value="GPCR, family 3, nine cysteines domain"/>
    <property type="match status" value="1"/>
</dbReference>
<evidence type="ECO:0000256" key="9">
    <source>
        <dbReference type="ARBA" id="ARBA00023170"/>
    </source>
</evidence>
<reference evidence="15 16" key="1">
    <citation type="submission" date="2016-06" db="EMBL/GenBank/DDBJ databases">
        <title>The Draft Genome Sequence and Annotation of the Desert Woodrat Neotoma lepida.</title>
        <authorList>
            <person name="Campbell M."/>
            <person name="Oakeson K.F."/>
            <person name="Yandell M."/>
            <person name="Halpert J.R."/>
            <person name="Dearing D."/>
        </authorList>
    </citation>
    <scope>NUCLEOTIDE SEQUENCE [LARGE SCALE GENOMIC DNA]</scope>
    <source>
        <strain evidence="15">417</strain>
        <tissue evidence="15">Liver</tissue>
    </source>
</reference>
<dbReference type="AlphaFoldDB" id="A0A1A6G100"/>
<evidence type="ECO:0000256" key="11">
    <source>
        <dbReference type="ARBA" id="ARBA00023224"/>
    </source>
</evidence>
<evidence type="ECO:0000256" key="12">
    <source>
        <dbReference type="SAM" id="Phobius"/>
    </source>
</evidence>
<evidence type="ECO:0000256" key="1">
    <source>
        <dbReference type="ARBA" id="ARBA00004651"/>
    </source>
</evidence>
<dbReference type="PANTHER" id="PTHR24061:SF413">
    <property type="entry name" value="VOMERONASAL 2, RECEPTOR 66-RELATED"/>
    <property type="match status" value="1"/>
</dbReference>
<dbReference type="EMBL" id="LZPO01108900">
    <property type="protein sequence ID" value="OBS59077.1"/>
    <property type="molecule type" value="Genomic_DNA"/>
</dbReference>
<keyword evidence="4 12" id="KW-0812">Transmembrane</keyword>
<evidence type="ECO:0000256" key="10">
    <source>
        <dbReference type="ARBA" id="ARBA00023180"/>
    </source>
</evidence>
<keyword evidence="8 12" id="KW-0472">Membrane</keyword>
<feature type="transmembrane region" description="Helical" evidence="12">
    <location>
        <begin position="52"/>
        <end position="73"/>
    </location>
</feature>
<sequence>MEEINRNPHILPNISLLVDINCGLLDGHIETVLSSRRSDNFPNYYCTKQRRYLIVFTGPLWRISAILAPLLYISRTPELYYGHFQSLLSVHEQFPDLYQIAPKDISLPLAIVSLVVYFRWNWVGVVISDEDRGIQFLSELRGEMQRNIVCLAFVTIITTDSMLYFKMLSKYYNQIMMSSAKVVIVNGDKESHLKFNFILWQSLDIQRIWVSVSQFDMITLKGDFLLNSPHGTLIFSHQHSEISGFKQFLQTVHPLNYSNEISVAKLWWTYFKCSLPSSNCNKLKNCPTEIVLKWLFRTPFEMSMSDTTYNVYNAIFAVAHSLHEVLLQQVDTWSENAGKELEFDSWKNIQFINPAGDLVNMNQKAKLDIEYDIFYIMDFPPNFGLKMKIGKFSRHFPDYQQLYISNEMIDWATGIGQISPSVCSRPCSPGFRKSPQQGKAVCCFDCNPCPENEISNMTNMDECVKCPYDQYANTYQTHCLKR</sequence>
<feature type="non-terminal residue" evidence="15">
    <location>
        <position position="482"/>
    </location>
</feature>